<keyword evidence="3" id="KW-1185">Reference proteome</keyword>
<feature type="region of interest" description="Disordered" evidence="1">
    <location>
        <begin position="40"/>
        <end position="125"/>
    </location>
</feature>
<feature type="compositionally biased region" description="Basic residues" evidence="1">
    <location>
        <begin position="65"/>
        <end position="80"/>
    </location>
</feature>
<feature type="compositionally biased region" description="Polar residues" evidence="1">
    <location>
        <begin position="108"/>
        <end position="119"/>
    </location>
</feature>
<dbReference type="AlphaFoldDB" id="A0AAD1SZE6"/>
<accession>A0AAD1SZE6</accession>
<reference evidence="2" key="1">
    <citation type="submission" date="2022-03" db="EMBL/GenBank/DDBJ databases">
        <authorList>
            <person name="Alioto T."/>
            <person name="Alioto T."/>
            <person name="Gomez Garrido J."/>
        </authorList>
    </citation>
    <scope>NUCLEOTIDE SEQUENCE</scope>
</reference>
<proteinExistence type="predicted"/>
<organism evidence="2 3">
    <name type="scientific">Pelobates cultripes</name>
    <name type="common">Western spadefoot toad</name>
    <dbReference type="NCBI Taxonomy" id="61616"/>
    <lineage>
        <taxon>Eukaryota</taxon>
        <taxon>Metazoa</taxon>
        <taxon>Chordata</taxon>
        <taxon>Craniata</taxon>
        <taxon>Vertebrata</taxon>
        <taxon>Euteleostomi</taxon>
        <taxon>Amphibia</taxon>
        <taxon>Batrachia</taxon>
        <taxon>Anura</taxon>
        <taxon>Pelobatoidea</taxon>
        <taxon>Pelobatidae</taxon>
        <taxon>Pelobates</taxon>
    </lineage>
</organism>
<evidence type="ECO:0000313" key="2">
    <source>
        <dbReference type="EMBL" id="CAH2315434.1"/>
    </source>
</evidence>
<evidence type="ECO:0000313" key="3">
    <source>
        <dbReference type="Proteomes" id="UP001295444"/>
    </source>
</evidence>
<gene>
    <name evidence="2" type="ORF">PECUL_23A034526</name>
</gene>
<name>A0AAD1SZE6_PELCU</name>
<dbReference type="Proteomes" id="UP001295444">
    <property type="component" value="Chromosome 09"/>
</dbReference>
<sequence>MADATRHLELHEEASTLHYRLEALFAAFWEKLERKLTLPAPQPGVTPSNLTRSNPQHKAPVIKVPARRRRQRAHRRRFRKAAATNLAAIHHQETQERGESRGREMGKQLQTQDPQQASTAPKKEAHTMWDCEFPVQGIGCPPC</sequence>
<feature type="compositionally biased region" description="Polar residues" evidence="1">
    <location>
        <begin position="45"/>
        <end position="56"/>
    </location>
</feature>
<protein>
    <submittedName>
        <fullName evidence="2">Uncharacterized protein</fullName>
    </submittedName>
</protein>
<feature type="compositionally biased region" description="Basic and acidic residues" evidence="1">
    <location>
        <begin position="90"/>
        <end position="106"/>
    </location>
</feature>
<evidence type="ECO:0000256" key="1">
    <source>
        <dbReference type="SAM" id="MobiDB-lite"/>
    </source>
</evidence>
<dbReference type="EMBL" id="OW240920">
    <property type="protein sequence ID" value="CAH2315434.1"/>
    <property type="molecule type" value="Genomic_DNA"/>
</dbReference>